<evidence type="ECO:0000313" key="5">
    <source>
        <dbReference type="EMBL" id="CAD8859222.1"/>
    </source>
</evidence>
<name>A0A7S1FCG3_NOCSC</name>
<dbReference type="EMBL" id="HBFQ01047226">
    <property type="protein sequence ID" value="CAD8859222.1"/>
    <property type="molecule type" value="Transcribed_RNA"/>
</dbReference>
<feature type="region of interest" description="Disordered" evidence="3">
    <location>
        <begin position="374"/>
        <end position="426"/>
    </location>
</feature>
<dbReference type="CDD" id="cd00590">
    <property type="entry name" value="RRM_SF"/>
    <property type="match status" value="1"/>
</dbReference>
<dbReference type="InterPro" id="IPR035979">
    <property type="entry name" value="RBD_domain_sf"/>
</dbReference>
<feature type="compositionally biased region" description="Basic and acidic residues" evidence="3">
    <location>
        <begin position="279"/>
        <end position="290"/>
    </location>
</feature>
<sequence length="450" mass="48459">MAEVAEEDLLCICLTLKDEGLLLDADALKALQEAEATAALDVLQQLRSRLKDVKALKLDASKFVQEGLDEKIGAQLLETIVQLRGKGVVLDDGALTALRSVTKSEALATLQSVLDNGATDGNLSRLVERMLTGTDVDDGEGEEGAEDLEVMGADEWAEFENVGLEELETGNKRPRETEEDQLSNKLKKFDKLVAKTVEDLEDIIENLTHRGVLLDASSLQQLRAADQELAVSVLDALSDRVETITDHSTYVRRNLAFSKEFVNPQLFKLRLGSLVKADHDKGERGKEKKSPGPRPENCQTVMCRQLSYSVTEDDLRELFSPIGAIKGVRLLMDDAGDSRGLAFIEFVDPAHAEEAVKLHDTELKGRKFVMDYAENKKGKGKSKGKDGKGKDEKGKSAGKKGKGTPQGVAFSGTAGNRGTKGVVVGGTKGKGVACGKGAKVTVNAGRKGAV</sequence>
<evidence type="ECO:0000256" key="1">
    <source>
        <dbReference type="ARBA" id="ARBA00022884"/>
    </source>
</evidence>
<dbReference type="InterPro" id="IPR000504">
    <property type="entry name" value="RRM_dom"/>
</dbReference>
<dbReference type="SMART" id="SM00360">
    <property type="entry name" value="RRM"/>
    <property type="match status" value="1"/>
</dbReference>
<dbReference type="Pfam" id="PF00076">
    <property type="entry name" value="RRM_1"/>
    <property type="match status" value="1"/>
</dbReference>
<dbReference type="InterPro" id="IPR012677">
    <property type="entry name" value="Nucleotide-bd_a/b_plait_sf"/>
</dbReference>
<protein>
    <recommendedName>
        <fullName evidence="4">RRM domain-containing protein</fullName>
    </recommendedName>
</protein>
<evidence type="ECO:0000256" key="3">
    <source>
        <dbReference type="SAM" id="MobiDB-lite"/>
    </source>
</evidence>
<dbReference type="AlphaFoldDB" id="A0A7S1FCG3"/>
<evidence type="ECO:0000256" key="2">
    <source>
        <dbReference type="PROSITE-ProRule" id="PRU00176"/>
    </source>
</evidence>
<gene>
    <name evidence="5" type="ORF">NSCI0253_LOCUS33576</name>
</gene>
<reference evidence="5" key="1">
    <citation type="submission" date="2021-01" db="EMBL/GenBank/DDBJ databases">
        <authorList>
            <person name="Corre E."/>
            <person name="Pelletier E."/>
            <person name="Niang G."/>
            <person name="Scheremetjew M."/>
            <person name="Finn R."/>
            <person name="Kale V."/>
            <person name="Holt S."/>
            <person name="Cochrane G."/>
            <person name="Meng A."/>
            <person name="Brown T."/>
            <person name="Cohen L."/>
        </authorList>
    </citation>
    <scope>NUCLEOTIDE SEQUENCE</scope>
</reference>
<dbReference type="PANTHER" id="PTHR23236:SF11">
    <property type="entry name" value="EUKARYOTIC TRANSLATION INITIATION FACTOR 4H"/>
    <property type="match status" value="1"/>
</dbReference>
<feature type="compositionally biased region" description="Basic and acidic residues" evidence="3">
    <location>
        <begin position="374"/>
        <end position="395"/>
    </location>
</feature>
<organism evidence="5">
    <name type="scientific">Noctiluca scintillans</name>
    <name type="common">Sea sparkle</name>
    <name type="synonym">Red tide dinoflagellate</name>
    <dbReference type="NCBI Taxonomy" id="2966"/>
    <lineage>
        <taxon>Eukaryota</taxon>
        <taxon>Sar</taxon>
        <taxon>Alveolata</taxon>
        <taxon>Dinophyceae</taxon>
        <taxon>Noctilucales</taxon>
        <taxon>Noctilucaceae</taxon>
        <taxon>Noctiluca</taxon>
    </lineage>
</organism>
<feature type="domain" description="RRM" evidence="4">
    <location>
        <begin position="299"/>
        <end position="375"/>
    </location>
</feature>
<keyword evidence="1 2" id="KW-0694">RNA-binding</keyword>
<dbReference type="PANTHER" id="PTHR23236">
    <property type="entry name" value="EUKARYOTIC TRANSLATION INITIATION FACTOR 4B/4H"/>
    <property type="match status" value="1"/>
</dbReference>
<proteinExistence type="predicted"/>
<feature type="region of interest" description="Disordered" evidence="3">
    <location>
        <begin position="279"/>
        <end position="298"/>
    </location>
</feature>
<dbReference type="GO" id="GO:0003723">
    <property type="term" value="F:RNA binding"/>
    <property type="evidence" value="ECO:0007669"/>
    <property type="project" value="UniProtKB-UniRule"/>
</dbReference>
<accession>A0A7S1FCG3</accession>
<dbReference type="PROSITE" id="PS50102">
    <property type="entry name" value="RRM"/>
    <property type="match status" value="1"/>
</dbReference>
<dbReference type="Gene3D" id="3.30.70.330">
    <property type="match status" value="1"/>
</dbReference>
<dbReference type="SUPFAM" id="SSF54928">
    <property type="entry name" value="RNA-binding domain, RBD"/>
    <property type="match status" value="1"/>
</dbReference>
<evidence type="ECO:0000259" key="4">
    <source>
        <dbReference type="PROSITE" id="PS50102"/>
    </source>
</evidence>